<reference evidence="8" key="1">
    <citation type="submission" date="2020-01" db="EMBL/GenBank/DDBJ databases">
        <title>Draft genome sequence of the Termite Coptotermes fromosanus.</title>
        <authorList>
            <person name="Itakura S."/>
            <person name="Yosikawa Y."/>
            <person name="Umezawa K."/>
        </authorList>
    </citation>
    <scope>NUCLEOTIDE SEQUENCE [LARGE SCALE GENOMIC DNA]</scope>
</reference>
<comment type="similarity">
    <text evidence="2">Belongs to the UPF0389 family.</text>
</comment>
<evidence type="ECO:0000256" key="3">
    <source>
        <dbReference type="ARBA" id="ARBA00022692"/>
    </source>
</evidence>
<dbReference type="EMBL" id="BLKM01008651">
    <property type="protein sequence ID" value="GFG34474.1"/>
    <property type="molecule type" value="Genomic_DNA"/>
</dbReference>
<protein>
    <submittedName>
        <fullName evidence="7">Uncharacterized protein</fullName>
    </submittedName>
</protein>
<sequence length="151" mass="16693">MIKTIRAGVRNPIRNVIRNRNISQTFPRSEKPPVTVSSEPVTKQDTSLRLTHVVKPYQKYVLVWAGAYKSIAEIPERVGHGVLDTALNKVRVKIAIYLMIATAVGAGAAVYSGKKAAQRGDSLARRGEEYHRKLREEGAKEKEAMAVKAAQ</sequence>
<gene>
    <name evidence="7" type="ORF">Cfor_07708</name>
</gene>
<evidence type="ECO:0000313" key="8">
    <source>
        <dbReference type="Proteomes" id="UP000502823"/>
    </source>
</evidence>
<evidence type="ECO:0000256" key="6">
    <source>
        <dbReference type="SAM" id="Phobius"/>
    </source>
</evidence>
<evidence type="ECO:0000256" key="2">
    <source>
        <dbReference type="ARBA" id="ARBA00007363"/>
    </source>
</evidence>
<evidence type="ECO:0000313" key="7">
    <source>
        <dbReference type="EMBL" id="GFG34474.1"/>
    </source>
</evidence>
<keyword evidence="4 6" id="KW-1133">Transmembrane helix</keyword>
<proteinExistence type="inferred from homology"/>
<keyword evidence="3 6" id="KW-0812">Transmembrane</keyword>
<dbReference type="InterPro" id="IPR009432">
    <property type="entry name" value="DUF1075"/>
</dbReference>
<comment type="subcellular location">
    <subcellularLocation>
        <location evidence="1">Membrane</location>
        <topology evidence="1">Single-pass membrane protein</topology>
    </subcellularLocation>
</comment>
<dbReference type="PANTHER" id="PTHR13674:SF5">
    <property type="entry name" value="UPF0389 PROTEIN CG9231"/>
    <property type="match status" value="1"/>
</dbReference>
<dbReference type="PANTHER" id="PTHR13674">
    <property type="entry name" value="GROWTH AND TRANSFORMATION-DEPENDENT PROTEIN"/>
    <property type="match status" value="1"/>
</dbReference>
<accession>A0A6L2PQD4</accession>
<keyword evidence="5 6" id="KW-0472">Membrane</keyword>
<comment type="caution">
    <text evidence="7">The sequence shown here is derived from an EMBL/GenBank/DDBJ whole genome shotgun (WGS) entry which is preliminary data.</text>
</comment>
<dbReference type="OrthoDB" id="8193498at2759"/>
<evidence type="ECO:0000256" key="1">
    <source>
        <dbReference type="ARBA" id="ARBA00004167"/>
    </source>
</evidence>
<organism evidence="7 8">
    <name type="scientific">Coptotermes formosanus</name>
    <name type="common">Formosan subterranean termite</name>
    <dbReference type="NCBI Taxonomy" id="36987"/>
    <lineage>
        <taxon>Eukaryota</taxon>
        <taxon>Metazoa</taxon>
        <taxon>Ecdysozoa</taxon>
        <taxon>Arthropoda</taxon>
        <taxon>Hexapoda</taxon>
        <taxon>Insecta</taxon>
        <taxon>Pterygota</taxon>
        <taxon>Neoptera</taxon>
        <taxon>Polyneoptera</taxon>
        <taxon>Dictyoptera</taxon>
        <taxon>Blattodea</taxon>
        <taxon>Blattoidea</taxon>
        <taxon>Termitoidae</taxon>
        <taxon>Rhinotermitidae</taxon>
        <taxon>Coptotermes</taxon>
    </lineage>
</organism>
<keyword evidence="8" id="KW-1185">Reference proteome</keyword>
<dbReference type="Proteomes" id="UP000502823">
    <property type="component" value="Unassembled WGS sequence"/>
</dbReference>
<dbReference type="GO" id="GO:0016020">
    <property type="term" value="C:membrane"/>
    <property type="evidence" value="ECO:0007669"/>
    <property type="project" value="UniProtKB-SubCell"/>
</dbReference>
<dbReference type="FunCoup" id="A0A6L2PQD4">
    <property type="interactions" value="703"/>
</dbReference>
<dbReference type="Pfam" id="PF06388">
    <property type="entry name" value="DUF1075"/>
    <property type="match status" value="1"/>
</dbReference>
<name>A0A6L2PQD4_COPFO</name>
<dbReference type="AlphaFoldDB" id="A0A6L2PQD4"/>
<evidence type="ECO:0000256" key="5">
    <source>
        <dbReference type="ARBA" id="ARBA00023136"/>
    </source>
</evidence>
<dbReference type="InParanoid" id="A0A6L2PQD4"/>
<feature type="transmembrane region" description="Helical" evidence="6">
    <location>
        <begin position="94"/>
        <end position="113"/>
    </location>
</feature>
<evidence type="ECO:0000256" key="4">
    <source>
        <dbReference type="ARBA" id="ARBA00022989"/>
    </source>
</evidence>